<dbReference type="STRING" id="1144275.COCOR_02315"/>
<dbReference type="Gene3D" id="1.20.1270.390">
    <property type="match status" value="1"/>
</dbReference>
<dbReference type="KEGG" id="ccx:COCOR_02315"/>
<evidence type="ECO:0000313" key="3">
    <source>
        <dbReference type="EMBL" id="AFE04593.1"/>
    </source>
</evidence>
<dbReference type="Proteomes" id="UP000007587">
    <property type="component" value="Chromosome"/>
</dbReference>
<evidence type="ECO:0000256" key="1">
    <source>
        <dbReference type="SAM" id="MobiDB-lite"/>
    </source>
</evidence>
<reference evidence="3 4" key="1">
    <citation type="journal article" date="2012" name="J. Bacteriol.">
        <title>Complete Genome Sequence of the Fruiting Myxobacterium Corallococcus coralloides DSM 2259.</title>
        <authorList>
            <person name="Huntley S."/>
            <person name="Zhang Y."/>
            <person name="Treuner-Lange A."/>
            <person name="Kneip S."/>
            <person name="Sensen C.W."/>
            <person name="Sogaard-Andersen L."/>
        </authorList>
    </citation>
    <scope>NUCLEOTIDE SEQUENCE [LARGE SCALE GENOMIC DNA]</scope>
    <source>
        <strain evidence="4">ATCC 25202 / DSM 2259 / NBRC 100086 / M2</strain>
    </source>
</reference>
<evidence type="ECO:0000313" key="4">
    <source>
        <dbReference type="Proteomes" id="UP000007587"/>
    </source>
</evidence>
<dbReference type="HOGENOM" id="CLU_1701286_0_0_7"/>
<dbReference type="Pfam" id="PF14346">
    <property type="entry name" value="DUF4398"/>
    <property type="match status" value="1"/>
</dbReference>
<feature type="domain" description="DUF4398" evidence="2">
    <location>
        <begin position="75"/>
        <end position="143"/>
    </location>
</feature>
<name>H8MN16_CORCM</name>
<dbReference type="InParanoid" id="H8MN16"/>
<protein>
    <recommendedName>
        <fullName evidence="2">DUF4398 domain-containing protein</fullName>
    </recommendedName>
</protein>
<reference evidence="4" key="2">
    <citation type="submission" date="2012-03" db="EMBL/GenBank/DDBJ databases">
        <title>Genome sequence of the fruiting myxobacterium Corallococcus coralloides DSM 2259.</title>
        <authorList>
            <person name="Huntley S."/>
            <person name="Zhang Y."/>
            <person name="Treuner-Lange A."/>
            <person name="Sensen C.W."/>
            <person name="Sogaard-Andersen L."/>
        </authorList>
    </citation>
    <scope>NUCLEOTIDE SEQUENCE [LARGE SCALE GENOMIC DNA]</scope>
    <source>
        <strain evidence="4">ATCC 25202 / DSM 2259 / NBRC 100086 / M2</strain>
    </source>
</reference>
<accession>H8MN16</accession>
<dbReference type="EMBL" id="CP003389">
    <property type="protein sequence ID" value="AFE04593.1"/>
    <property type="molecule type" value="Genomic_DNA"/>
</dbReference>
<feature type="compositionally biased region" description="Polar residues" evidence="1">
    <location>
        <begin position="141"/>
        <end position="154"/>
    </location>
</feature>
<organism evidence="3 4">
    <name type="scientific">Corallococcus coralloides (strain ATCC 25202 / DSM 2259 / NBRC 100086 / M2)</name>
    <name type="common">Myxococcus coralloides</name>
    <dbReference type="NCBI Taxonomy" id="1144275"/>
    <lineage>
        <taxon>Bacteria</taxon>
        <taxon>Pseudomonadati</taxon>
        <taxon>Myxococcota</taxon>
        <taxon>Myxococcia</taxon>
        <taxon>Myxococcales</taxon>
        <taxon>Cystobacterineae</taxon>
        <taxon>Myxococcaceae</taxon>
        <taxon>Corallococcus</taxon>
    </lineage>
</organism>
<feature type="region of interest" description="Disordered" evidence="1">
    <location>
        <begin position="135"/>
        <end position="154"/>
    </location>
</feature>
<proteinExistence type="predicted"/>
<dbReference type="AlphaFoldDB" id="H8MN16"/>
<keyword evidence="4" id="KW-1185">Reference proteome</keyword>
<sequence>MASRAPAVKVHPSRPAPCFTPTARFLTPPEAIDTTGDQSVSALSTEAPVMTKQSLLLAFAGVLTACGPVKSTSNILDAEVQIQAARTAGAEKEAPYEWTAANLYLQKAREEVGYSDYQAGVDFAVKASRFANEAREKAMSAANSGDSQGRPQNP</sequence>
<gene>
    <name evidence="3" type="ordered locus">COCOR_02315</name>
</gene>
<dbReference type="InterPro" id="IPR025511">
    <property type="entry name" value="DUF4398"/>
</dbReference>
<evidence type="ECO:0000259" key="2">
    <source>
        <dbReference type="Pfam" id="PF14346"/>
    </source>
</evidence>